<dbReference type="STRING" id="1742972.COMA1_40467"/>
<dbReference type="EMBL" id="CZQA01000010">
    <property type="protein sequence ID" value="CUS38211.1"/>
    <property type="molecule type" value="Genomic_DNA"/>
</dbReference>
<evidence type="ECO:0000313" key="2">
    <source>
        <dbReference type="Proteomes" id="UP000199032"/>
    </source>
</evidence>
<keyword evidence="2" id="KW-1185">Reference proteome</keyword>
<name>A0A0S4LKV5_9BACT</name>
<accession>A0A0S4LKV5</accession>
<reference evidence="1 2" key="1">
    <citation type="submission" date="2015-10" db="EMBL/GenBank/DDBJ databases">
        <authorList>
            <person name="Gilbert D.G."/>
        </authorList>
    </citation>
    <scope>NUCLEOTIDE SEQUENCE [LARGE SCALE GENOMIC DNA]</scope>
    <source>
        <strain evidence="1">COMA1</strain>
    </source>
</reference>
<dbReference type="AlphaFoldDB" id="A0A0S4LKV5"/>
<proteinExistence type="predicted"/>
<sequence length="48" mass="5392">MAKMGILMWFRGKGELKPADPTFFQTPSLESIAIAEVFRCYTYQSACG</sequence>
<gene>
    <name evidence="1" type="ORF">COMA1_40467</name>
</gene>
<organism evidence="1 2">
    <name type="scientific">Candidatus Nitrospira nitrosa</name>
    <dbReference type="NCBI Taxonomy" id="1742972"/>
    <lineage>
        <taxon>Bacteria</taxon>
        <taxon>Pseudomonadati</taxon>
        <taxon>Nitrospirota</taxon>
        <taxon>Nitrospiria</taxon>
        <taxon>Nitrospirales</taxon>
        <taxon>Nitrospiraceae</taxon>
        <taxon>Nitrospira</taxon>
    </lineage>
</organism>
<dbReference type="Proteomes" id="UP000199032">
    <property type="component" value="Unassembled WGS sequence"/>
</dbReference>
<evidence type="ECO:0000313" key="1">
    <source>
        <dbReference type="EMBL" id="CUS38211.1"/>
    </source>
</evidence>
<protein>
    <submittedName>
        <fullName evidence="1">Uncharacterized protein</fullName>
    </submittedName>
</protein>